<accession>A0ABS3QEC5</accession>
<evidence type="ECO:0008006" key="3">
    <source>
        <dbReference type="Google" id="ProtNLM"/>
    </source>
</evidence>
<dbReference type="EMBL" id="JAGETZ010000004">
    <property type="protein sequence ID" value="MBO2009582.1"/>
    <property type="molecule type" value="Genomic_DNA"/>
</dbReference>
<name>A0ABS3QEC5_9BACT</name>
<proteinExistence type="predicted"/>
<organism evidence="1 2">
    <name type="scientific">Hymenobacter negativus</name>
    <dbReference type="NCBI Taxonomy" id="2795026"/>
    <lineage>
        <taxon>Bacteria</taxon>
        <taxon>Pseudomonadati</taxon>
        <taxon>Bacteroidota</taxon>
        <taxon>Cytophagia</taxon>
        <taxon>Cytophagales</taxon>
        <taxon>Hymenobacteraceae</taxon>
        <taxon>Hymenobacter</taxon>
    </lineage>
</organism>
<dbReference type="Proteomes" id="UP000664369">
    <property type="component" value="Unassembled WGS sequence"/>
</dbReference>
<protein>
    <recommendedName>
        <fullName evidence="3">Lipoprotein</fullName>
    </recommendedName>
</protein>
<evidence type="ECO:0000313" key="1">
    <source>
        <dbReference type="EMBL" id="MBO2009582.1"/>
    </source>
</evidence>
<comment type="caution">
    <text evidence="1">The sequence shown here is derived from an EMBL/GenBank/DDBJ whole genome shotgun (WGS) entry which is preliminary data.</text>
</comment>
<keyword evidence="2" id="KW-1185">Reference proteome</keyword>
<gene>
    <name evidence="1" type="ORF">J4E00_11010</name>
</gene>
<dbReference type="PROSITE" id="PS51257">
    <property type="entry name" value="PROKAR_LIPOPROTEIN"/>
    <property type="match status" value="1"/>
</dbReference>
<dbReference type="RefSeq" id="WP_208175209.1">
    <property type="nucleotide sequence ID" value="NZ_JAGETZ010000004.1"/>
</dbReference>
<reference evidence="1 2" key="1">
    <citation type="submission" date="2021-03" db="EMBL/GenBank/DDBJ databases">
        <authorList>
            <person name="Kim M.K."/>
        </authorList>
    </citation>
    <scope>NUCLEOTIDE SEQUENCE [LARGE SCALE GENOMIC DNA]</scope>
    <source>
        <strain evidence="1 2">BT442</strain>
    </source>
</reference>
<sequence length="218" mass="24696">MAKSALIIAIGLLLTGCNQSTNQPVEKNSRLELIPEPDRAERLKYEAIQALRKSGCVLTNPDTSICDIKIRDAASAAKMIGNKNKPDSLGQYRFYSTHERETLTLTQHPGDGANQISLFSVEYSDKASYNYHQLPIDTFKSEKGIRLGMTKQQLIQRLGNCYAGLDSTKGYIELYYRIESPKDSRTKLLGRNSMPIYYASYKLWNDKLGKFEFGFEYP</sequence>
<evidence type="ECO:0000313" key="2">
    <source>
        <dbReference type="Proteomes" id="UP000664369"/>
    </source>
</evidence>